<dbReference type="PROSITE" id="PS50005">
    <property type="entry name" value="TPR"/>
    <property type="match status" value="1"/>
</dbReference>
<organism evidence="2 3">
    <name type="scientific">Streptomyces tropicalis</name>
    <dbReference type="NCBI Taxonomy" id="3034234"/>
    <lineage>
        <taxon>Bacteria</taxon>
        <taxon>Bacillati</taxon>
        <taxon>Actinomycetota</taxon>
        <taxon>Actinomycetes</taxon>
        <taxon>Kitasatosporales</taxon>
        <taxon>Streptomycetaceae</taxon>
        <taxon>Streptomyces</taxon>
    </lineage>
</organism>
<dbReference type="Gene3D" id="3.40.50.300">
    <property type="entry name" value="P-loop containing nucleotide triphosphate hydrolases"/>
    <property type="match status" value="1"/>
</dbReference>
<gene>
    <name evidence="2" type="ORF">P3H78_32310</name>
</gene>
<name>A0ABT6AEX9_9ACTN</name>
<keyword evidence="1" id="KW-0802">TPR repeat</keyword>
<accession>A0ABT6AEX9</accession>
<feature type="repeat" description="TPR" evidence="1">
    <location>
        <begin position="643"/>
        <end position="676"/>
    </location>
</feature>
<dbReference type="PRINTS" id="PR00364">
    <property type="entry name" value="DISEASERSIST"/>
</dbReference>
<dbReference type="Proteomes" id="UP001221150">
    <property type="component" value="Unassembled WGS sequence"/>
</dbReference>
<keyword evidence="3" id="KW-1185">Reference proteome</keyword>
<dbReference type="RefSeq" id="WP_276112746.1">
    <property type="nucleotide sequence ID" value="NZ_JARJBB010000049.1"/>
</dbReference>
<dbReference type="SUPFAM" id="SSF52540">
    <property type="entry name" value="P-loop containing nucleoside triphosphate hydrolases"/>
    <property type="match status" value="1"/>
</dbReference>
<dbReference type="SUPFAM" id="SSF48452">
    <property type="entry name" value="TPR-like"/>
    <property type="match status" value="1"/>
</dbReference>
<evidence type="ECO:0000313" key="3">
    <source>
        <dbReference type="Proteomes" id="UP001221150"/>
    </source>
</evidence>
<dbReference type="InterPro" id="IPR027417">
    <property type="entry name" value="P-loop_NTPase"/>
</dbReference>
<dbReference type="SMART" id="SM00028">
    <property type="entry name" value="TPR"/>
    <property type="match status" value="3"/>
</dbReference>
<dbReference type="InterPro" id="IPR011990">
    <property type="entry name" value="TPR-like_helical_dom_sf"/>
</dbReference>
<dbReference type="PANTHER" id="PTHR47691:SF3">
    <property type="entry name" value="HTH-TYPE TRANSCRIPTIONAL REGULATOR RV0890C-RELATED"/>
    <property type="match status" value="1"/>
</dbReference>
<sequence>MTTSNEISGRAHLSGLVVQARDVHGGLHYHTAPQPWPIPHQLPRLTPHFVNRIAEVNTLDEVRRGGSSLVVITGLVGVGKSALAVRWLSSATEADRPELYAELSGLGGPARPEDVLQQWLRASGIDRPPADLRELSALWRSITAARPVSVLLDNVREADQVPPLLPTGPASMTVVTSRRLLWELAVDGAASLPLGALAPDSSIALLARFIGEERIAAEPAAAALLANGCAHLPLPLTLAGARLKSRPERGLAAAAAVLVRPRSEDPARMAVSAGLTETYDSLGATAQFVYRSLALLPVGAVDPDMVSAACRLQRNDAERLLDVLADEQLLTRGTSYVGPRPRYQMAAAAHEHALALAERVDGADERQRLVGRLCEWMLAIATQAQRLLTPAQATLRNQLPARADAPPVFHDSRGAMTWLEEHEADLPAVLEAAAAGGADEVVWMLVDAFWALFLRRHPYALWIQAHEVAVAAARRTGNAAAVRQMLLSGAIGLSSAGRLEEALTRYAEARQAAQADGDVRDEGQALLGIGACHHDGGRPAQAEPYLNQAVAVWTACGYRRGVALATVLLGEISLTRGEPAEALDRFAAAHSVLAGIGDSYDAARALALQGHTRVLLGDLDAGVTELQDALAVFAAASSTRWQARTLELLGDAYRKRGSEQAALDCFRQAAELLEVIRPEEAQRLRRQENGR</sequence>
<proteinExistence type="predicted"/>
<comment type="caution">
    <text evidence="2">The sequence shown here is derived from an EMBL/GenBank/DDBJ whole genome shotgun (WGS) entry which is preliminary data.</text>
</comment>
<protein>
    <submittedName>
        <fullName evidence="2">Tetratricopeptide repeat protein</fullName>
    </submittedName>
</protein>
<dbReference type="EMBL" id="JARJBB010000049">
    <property type="protein sequence ID" value="MDF3303209.1"/>
    <property type="molecule type" value="Genomic_DNA"/>
</dbReference>
<evidence type="ECO:0000313" key="2">
    <source>
        <dbReference type="EMBL" id="MDF3303209.1"/>
    </source>
</evidence>
<reference evidence="2 3" key="1">
    <citation type="submission" date="2023-03" db="EMBL/GenBank/DDBJ databases">
        <title>Draft genome sequence of Streptomyces sp. K1PA1 isolated from peat swamp forest in Thailand.</title>
        <authorList>
            <person name="Klaysubun C."/>
            <person name="Duangmal K."/>
        </authorList>
    </citation>
    <scope>NUCLEOTIDE SEQUENCE [LARGE SCALE GENOMIC DNA]</scope>
    <source>
        <strain evidence="2 3">K1PA1</strain>
    </source>
</reference>
<dbReference type="Pfam" id="PF13424">
    <property type="entry name" value="TPR_12"/>
    <property type="match status" value="1"/>
</dbReference>
<dbReference type="PANTHER" id="PTHR47691">
    <property type="entry name" value="REGULATOR-RELATED"/>
    <property type="match status" value="1"/>
</dbReference>
<dbReference type="InterPro" id="IPR019734">
    <property type="entry name" value="TPR_rpt"/>
</dbReference>
<dbReference type="Pfam" id="PF13181">
    <property type="entry name" value="TPR_8"/>
    <property type="match status" value="1"/>
</dbReference>
<evidence type="ECO:0000256" key="1">
    <source>
        <dbReference type="PROSITE-ProRule" id="PRU00339"/>
    </source>
</evidence>
<dbReference type="Gene3D" id="1.25.40.10">
    <property type="entry name" value="Tetratricopeptide repeat domain"/>
    <property type="match status" value="1"/>
</dbReference>